<dbReference type="PROSITE" id="PS51658">
    <property type="entry name" value="BFN"/>
    <property type="match status" value="1"/>
</dbReference>
<evidence type="ECO:0000313" key="4">
    <source>
        <dbReference type="Proteomes" id="UP001157947"/>
    </source>
</evidence>
<dbReference type="GO" id="GO:0004518">
    <property type="term" value="F:nuclease activity"/>
    <property type="evidence" value="ECO:0007669"/>
    <property type="project" value="InterPro"/>
</dbReference>
<evidence type="ECO:0000256" key="1">
    <source>
        <dbReference type="SAM" id="MobiDB-lite"/>
    </source>
</evidence>
<feature type="region of interest" description="Disordered" evidence="1">
    <location>
        <begin position="132"/>
        <end position="169"/>
    </location>
</feature>
<reference evidence="3" key="1">
    <citation type="submission" date="2017-05" db="EMBL/GenBank/DDBJ databases">
        <authorList>
            <person name="Varghese N."/>
            <person name="Submissions S."/>
        </authorList>
    </citation>
    <scope>NUCLEOTIDE SEQUENCE</scope>
    <source>
        <strain evidence="3">DSM 18763</strain>
    </source>
</reference>
<dbReference type="Proteomes" id="UP001157947">
    <property type="component" value="Unassembled WGS sequence"/>
</dbReference>
<dbReference type="EMBL" id="FXTX01000015">
    <property type="protein sequence ID" value="SMP16443.1"/>
    <property type="molecule type" value="Genomic_DNA"/>
</dbReference>
<feature type="compositionally biased region" description="Basic and acidic residues" evidence="1">
    <location>
        <begin position="132"/>
        <end position="155"/>
    </location>
</feature>
<sequence>MIQVKVKNIAIDPLTGASIVLLEDINDEKAIYPIWIGTAEAEGIVINQAGIKTPRPLTYDLMKNIILELGGVVKEVAIIDMVENAYIARVYIEQNGKILEIDSRPSDAINLALRFGAPIYLNEEVVKKIEPEELKQPEKVEENKQPEEVKQEQPKVETQTATVNESLEDEEMKKLKEFLEKVKPEDFMLNG</sequence>
<dbReference type="InterPro" id="IPR036104">
    <property type="entry name" value="BFN_sf"/>
</dbReference>
<feature type="domain" description="BFN" evidence="2">
    <location>
        <begin position="1"/>
        <end position="133"/>
    </location>
</feature>
<proteinExistence type="predicted"/>
<dbReference type="Pfam" id="PF02577">
    <property type="entry name" value="BFN_dom"/>
    <property type="match status" value="1"/>
</dbReference>
<dbReference type="SUPFAM" id="SSF103256">
    <property type="entry name" value="Hypothetical protein TM0160"/>
    <property type="match status" value="1"/>
</dbReference>
<comment type="caution">
    <text evidence="3">The sequence shown here is derived from an EMBL/GenBank/DDBJ whole genome shotgun (WGS) entry which is preliminary data.</text>
</comment>
<dbReference type="InterPro" id="IPR003729">
    <property type="entry name" value="Bi_nuclease_dom"/>
</dbReference>
<dbReference type="PANTHER" id="PTHR15160:SF1">
    <property type="entry name" value="VON HIPPEL-LINDAU DISEASE TUMOR SUPPRESSOR"/>
    <property type="match status" value="1"/>
</dbReference>
<name>A0AA45WMY8_9AQUI</name>
<evidence type="ECO:0000259" key="2">
    <source>
        <dbReference type="PROSITE" id="PS51658"/>
    </source>
</evidence>
<organism evidence="3 4">
    <name type="scientific">Venenivibrio stagnispumantis</name>
    <dbReference type="NCBI Taxonomy" id="407998"/>
    <lineage>
        <taxon>Bacteria</taxon>
        <taxon>Pseudomonadati</taxon>
        <taxon>Aquificota</taxon>
        <taxon>Aquificia</taxon>
        <taxon>Aquificales</taxon>
        <taxon>Hydrogenothermaceae</taxon>
        <taxon>Venenivibrio</taxon>
    </lineage>
</organism>
<dbReference type="AlphaFoldDB" id="A0AA45WMY8"/>
<accession>A0AA45WMY8</accession>
<protein>
    <recommendedName>
        <fullName evidence="2">BFN domain-containing protein</fullName>
    </recommendedName>
</protein>
<dbReference type="RefSeq" id="WP_265134567.1">
    <property type="nucleotide sequence ID" value="NZ_FXTX01000015.1"/>
</dbReference>
<dbReference type="PANTHER" id="PTHR15160">
    <property type="entry name" value="VON HIPPEL-LINDAU PROTEIN"/>
    <property type="match status" value="1"/>
</dbReference>
<dbReference type="Gene3D" id="3.10.690.10">
    <property type="entry name" value="Bifunctional nuclease domain"/>
    <property type="match status" value="1"/>
</dbReference>
<gene>
    <name evidence="3" type="ORF">SAMN06264868_11519</name>
</gene>
<keyword evidence="4" id="KW-1185">Reference proteome</keyword>
<evidence type="ECO:0000313" key="3">
    <source>
        <dbReference type="EMBL" id="SMP16443.1"/>
    </source>
</evidence>